<evidence type="ECO:0000313" key="3">
    <source>
        <dbReference type="EMBL" id="TRW17298.1"/>
    </source>
</evidence>
<reference evidence="3 4" key="1">
    <citation type="submission" date="2019-07" db="EMBL/GenBank/DDBJ databases">
        <title>Novel species isolated from glacier.</title>
        <authorList>
            <person name="Liu Q."/>
            <person name="Xin Y.-H."/>
        </authorList>
    </citation>
    <scope>NUCLEOTIDE SEQUENCE [LARGE SCALE GENOMIC DNA]</scope>
    <source>
        <strain evidence="3 4">LB1R16</strain>
    </source>
</reference>
<organism evidence="3 4">
    <name type="scientific">Glacieibacterium frigidum</name>
    <dbReference type="NCBI Taxonomy" id="2593303"/>
    <lineage>
        <taxon>Bacteria</taxon>
        <taxon>Pseudomonadati</taxon>
        <taxon>Pseudomonadota</taxon>
        <taxon>Alphaproteobacteria</taxon>
        <taxon>Sphingomonadales</taxon>
        <taxon>Sphingosinicellaceae</taxon>
        <taxon>Glacieibacterium</taxon>
    </lineage>
</organism>
<feature type="domain" description="DUF4167" evidence="2">
    <location>
        <begin position="75"/>
        <end position="153"/>
    </location>
</feature>
<feature type="compositionally biased region" description="Basic and acidic residues" evidence="1">
    <location>
        <begin position="202"/>
        <end position="341"/>
    </location>
</feature>
<evidence type="ECO:0000259" key="2">
    <source>
        <dbReference type="Pfam" id="PF13763"/>
    </source>
</evidence>
<keyword evidence="4" id="KW-1185">Reference proteome</keyword>
<gene>
    <name evidence="3" type="ORF">FMM06_03700</name>
</gene>
<accession>A0A552UGE8</accession>
<sequence length="414" mass="46874">MEAPAEHARAWFQGRRGARSFPARPTYMQTRAAIRARRTGTLPQVTLNAERRSLARRHPGTFDLIRNNNQQNGRRRGRGGGQGGGGMGGAPRPQGQNYGNNRLDIRQRGNATQLLEKYKTLARDAAQQGDRVVSEYYLQYADHYFRVLNEIRERQPENQRGPRPGYDADDDDGQDVGNGYNPAYAAQNTAAGNVSEDDGEDREYAADDNQRADNQRGDNRRDEPRAQQRDDRPRRDDQRGQQRGDGRNDRQYEPRQSEGRQYEPRQDGRQNEGRQNDNRQGEARTSGEYRRDEPRGDNRREESRRDEPRREDSRREPRQDARREDGPRDQRPRREAAERPVEAVQRAPIVEDEPMIAGLPGPATIVPEPVAPVAAAPAPEEAAVEEAPRRRRGRPRKVDVEAAAAAAALADAEG</sequence>
<feature type="region of interest" description="Disordered" evidence="1">
    <location>
        <begin position="377"/>
        <end position="398"/>
    </location>
</feature>
<evidence type="ECO:0000256" key="1">
    <source>
        <dbReference type="SAM" id="MobiDB-lite"/>
    </source>
</evidence>
<proteinExistence type="predicted"/>
<feature type="region of interest" description="Disordered" evidence="1">
    <location>
        <begin position="55"/>
        <end position="102"/>
    </location>
</feature>
<protein>
    <submittedName>
        <fullName evidence="3">DUF4167 domain-containing protein</fullName>
    </submittedName>
</protein>
<dbReference type="AlphaFoldDB" id="A0A552UGE8"/>
<dbReference type="EMBL" id="VJWA01000001">
    <property type="protein sequence ID" value="TRW17298.1"/>
    <property type="molecule type" value="Genomic_DNA"/>
</dbReference>
<comment type="caution">
    <text evidence="3">The sequence shown here is derived from an EMBL/GenBank/DDBJ whole genome shotgun (WGS) entry which is preliminary data.</text>
</comment>
<dbReference type="InterPro" id="IPR025430">
    <property type="entry name" value="DUF4167"/>
</dbReference>
<feature type="compositionally biased region" description="Gly residues" evidence="1">
    <location>
        <begin position="79"/>
        <end position="89"/>
    </location>
</feature>
<dbReference type="Proteomes" id="UP000317894">
    <property type="component" value="Unassembled WGS sequence"/>
</dbReference>
<evidence type="ECO:0000313" key="4">
    <source>
        <dbReference type="Proteomes" id="UP000317894"/>
    </source>
</evidence>
<name>A0A552UGE8_9SPHN</name>
<feature type="region of interest" description="Disordered" evidence="1">
    <location>
        <begin position="152"/>
        <end position="355"/>
    </location>
</feature>
<dbReference type="Pfam" id="PF13763">
    <property type="entry name" value="DUF4167"/>
    <property type="match status" value="1"/>
</dbReference>
<dbReference type="OrthoDB" id="9816310at2"/>